<protein>
    <submittedName>
        <fullName evidence="1">Uncharacterized protein</fullName>
    </submittedName>
</protein>
<dbReference type="KEGG" id="moc:BB934_12120"/>
<dbReference type="OrthoDB" id="7365191at2"/>
<evidence type="ECO:0000313" key="1">
    <source>
        <dbReference type="EMBL" id="ANY81769.1"/>
    </source>
</evidence>
<reference evidence="1" key="1">
    <citation type="submission" date="2016-07" db="EMBL/GenBank/DDBJ databases">
        <title>Microvirga ossetica sp. nov. a new species of rhizobia isolated from root nodules of the legume species Vicia alpestris Steven originated from North Ossetia region in the Caucasus.</title>
        <authorList>
            <person name="Safronova V.I."/>
            <person name="Kuznetsova I.G."/>
            <person name="Sazanova A.L."/>
            <person name="Belimov A."/>
            <person name="Andronov E."/>
            <person name="Osledkin Y.S."/>
            <person name="Onishchuk O.P."/>
            <person name="Kurchak O.N."/>
            <person name="Shaposhnikov A.I."/>
            <person name="Willems A."/>
            <person name="Tikhonovich I.A."/>
        </authorList>
    </citation>
    <scope>NUCLEOTIDE SEQUENCE [LARGE SCALE GENOMIC DNA]</scope>
    <source>
        <strain evidence="1">V5/3M</strain>
    </source>
</reference>
<dbReference type="EMBL" id="CP016616">
    <property type="protein sequence ID" value="ANY81769.1"/>
    <property type="molecule type" value="Genomic_DNA"/>
</dbReference>
<dbReference type="RefSeq" id="WP_099512792.1">
    <property type="nucleotide sequence ID" value="NZ_CP016616.1"/>
</dbReference>
<sequence length="72" mass="8351">MFGYQGGESNETVTRKTGYRIDAKRQWSCLTSLDLSQIKNEEQLITLVKVRYSLPYETARTDVQGWMAGKRF</sequence>
<accession>A0A1B2EP91</accession>
<organism evidence="1">
    <name type="scientific">Microvirga ossetica</name>
    <dbReference type="NCBI Taxonomy" id="1882682"/>
    <lineage>
        <taxon>Bacteria</taxon>
        <taxon>Pseudomonadati</taxon>
        <taxon>Pseudomonadota</taxon>
        <taxon>Alphaproteobacteria</taxon>
        <taxon>Hyphomicrobiales</taxon>
        <taxon>Methylobacteriaceae</taxon>
        <taxon>Microvirga</taxon>
    </lineage>
</organism>
<gene>
    <name evidence="1" type="ORF">BB934_12120</name>
</gene>
<dbReference type="AlphaFoldDB" id="A0A1B2EP91"/>
<proteinExistence type="predicted"/>
<name>A0A1B2EP91_9HYPH</name>